<dbReference type="EMBL" id="JBEPMM010000013">
    <property type="protein sequence ID" value="MET3694215.1"/>
    <property type="molecule type" value="Genomic_DNA"/>
</dbReference>
<comment type="caution">
    <text evidence="2">The sequence shown here is derived from an EMBL/GenBank/DDBJ whole genome shotgun (WGS) entry which is preliminary data.</text>
</comment>
<gene>
    <name evidence="1" type="ORF">ABID43_003774</name>
    <name evidence="2" type="ORF">ABID43_004394</name>
</gene>
<protein>
    <submittedName>
        <fullName evidence="2">Uncharacterized protein</fullName>
    </submittedName>
</protein>
<evidence type="ECO:0000313" key="2">
    <source>
        <dbReference type="EMBL" id="MET3694831.1"/>
    </source>
</evidence>
<name>A0ABV2LDK2_9HYPH</name>
<evidence type="ECO:0000313" key="3">
    <source>
        <dbReference type="Proteomes" id="UP001549145"/>
    </source>
</evidence>
<feature type="non-terminal residue" evidence="2">
    <location>
        <position position="1"/>
    </location>
</feature>
<sequence length="28" mass="2854">TEVQKVLSVFSTVTAPVSAGASLYATAR</sequence>
<proteinExistence type="predicted"/>
<reference evidence="2 3" key="1">
    <citation type="submission" date="2024-06" db="EMBL/GenBank/DDBJ databases">
        <title>Genomic Encyclopedia of Type Strains, Phase IV (KMG-IV): sequencing the most valuable type-strain genomes for metagenomic binning, comparative biology and taxonomic classification.</title>
        <authorList>
            <person name="Goeker M."/>
        </authorList>
    </citation>
    <scope>NUCLEOTIDE SEQUENCE [LARGE SCALE GENOMIC DNA]</scope>
    <source>
        <strain evidence="2 3">DSM 21331</strain>
    </source>
</reference>
<dbReference type="Proteomes" id="UP001549145">
    <property type="component" value="Unassembled WGS sequence"/>
</dbReference>
<organism evidence="2 3">
    <name type="scientific">Methylobacterium goesingense</name>
    <dbReference type="NCBI Taxonomy" id="243690"/>
    <lineage>
        <taxon>Bacteria</taxon>
        <taxon>Pseudomonadati</taxon>
        <taxon>Pseudomonadota</taxon>
        <taxon>Alphaproteobacteria</taxon>
        <taxon>Hyphomicrobiales</taxon>
        <taxon>Methylobacteriaceae</taxon>
        <taxon>Methylobacterium</taxon>
    </lineage>
</organism>
<dbReference type="EMBL" id="JBEPMM010000018">
    <property type="protein sequence ID" value="MET3694831.1"/>
    <property type="molecule type" value="Genomic_DNA"/>
</dbReference>
<keyword evidence="3" id="KW-1185">Reference proteome</keyword>
<evidence type="ECO:0000313" key="1">
    <source>
        <dbReference type="EMBL" id="MET3694215.1"/>
    </source>
</evidence>
<accession>A0ABV2LDK2</accession>